<dbReference type="SUPFAM" id="SSF53649">
    <property type="entry name" value="Alkaline phosphatase-like"/>
    <property type="match status" value="1"/>
</dbReference>
<protein>
    <submittedName>
        <fullName evidence="4">Sulfatase-like hydrolase/transferase</fullName>
    </submittedName>
</protein>
<accession>A0A9X1I7X9</accession>
<evidence type="ECO:0000259" key="3">
    <source>
        <dbReference type="Pfam" id="PF00884"/>
    </source>
</evidence>
<comment type="caution">
    <text evidence="4">The sequence shown here is derived from an EMBL/GenBank/DDBJ whole genome shotgun (WGS) entry which is preliminary data.</text>
</comment>
<sequence length="520" mass="59493">MEKLRFMFTKISNNLKRSLLLIITISFAWSCKQNVEKKVISETNEKPNFIFILVDDLGKEWFTSYGASEINTPNIDALVNMSIKFNNVYSMPQCTPSRVALITGQYPYENGWVNHYDVPRWGHGANFDADKNPSFAKALQESGYKTCIAGKWQINDFRIEPNAMQKAGFDEFCMWTGYESGNKPSDKRYWDPYIFTKEGSKTYEGKFGPDLFSDFVIDFMNTYKNNPFCIYYPMVLTHSPFVHTPLEPNVKTKYEKHRAMVRYTDFIIGKILDNLETSGLAKNTYVVLTTDNGTSPSIIGKRNGKYIRGGKAYLTENGINAPFIVKTPDNKHFETDALVDFTDMFPTFLELAGAENKADLNLDGHSFAKVLTEKAQSTNRDYILSMGGLPGHINKDGWLVNALQFRDRVLRNEQYKVYVDTLQKVHRIYNLKEDPYETKNLIDDANLQSVVNEFQTKVDALPSLDNNPKYTKTKGLPTDVKKAFLDKAAERIKHRKNNMMGLATEAQFLKLSTIPVENKK</sequence>
<dbReference type="Pfam" id="PF00884">
    <property type="entry name" value="Sulfatase"/>
    <property type="match status" value="1"/>
</dbReference>
<reference evidence="4" key="1">
    <citation type="submission" date="2021-10" db="EMBL/GenBank/DDBJ databases">
        <title>Tamlana sargassums sp. nov., and Tamlana laminarinivorans sp. nov., two new bacteria isolated from the brown alga.</title>
        <authorList>
            <person name="Li J."/>
        </authorList>
    </citation>
    <scope>NUCLEOTIDE SEQUENCE</scope>
    <source>
        <strain evidence="4">62-3</strain>
    </source>
</reference>
<dbReference type="Gene3D" id="3.30.1120.10">
    <property type="match status" value="1"/>
</dbReference>
<evidence type="ECO:0000313" key="4">
    <source>
        <dbReference type="EMBL" id="MCB4808917.1"/>
    </source>
</evidence>
<dbReference type="PANTHER" id="PTHR42693:SF53">
    <property type="entry name" value="ENDO-4-O-SULFATASE"/>
    <property type="match status" value="1"/>
</dbReference>
<dbReference type="Gene3D" id="3.40.720.10">
    <property type="entry name" value="Alkaline Phosphatase, subunit A"/>
    <property type="match status" value="1"/>
</dbReference>
<evidence type="ECO:0000256" key="1">
    <source>
        <dbReference type="ARBA" id="ARBA00008779"/>
    </source>
</evidence>
<dbReference type="CDD" id="cd16151">
    <property type="entry name" value="sulfatase_like"/>
    <property type="match status" value="1"/>
</dbReference>
<dbReference type="GO" id="GO:0004065">
    <property type="term" value="F:arylsulfatase activity"/>
    <property type="evidence" value="ECO:0007669"/>
    <property type="project" value="TreeGrafter"/>
</dbReference>
<gene>
    <name evidence="4" type="ORF">LG651_11705</name>
</gene>
<comment type="similarity">
    <text evidence="1">Belongs to the sulfatase family.</text>
</comment>
<feature type="domain" description="Sulfatase N-terminal" evidence="3">
    <location>
        <begin position="47"/>
        <end position="354"/>
    </location>
</feature>
<dbReference type="EMBL" id="JAJAPX010000004">
    <property type="protein sequence ID" value="MCB4808917.1"/>
    <property type="molecule type" value="Genomic_DNA"/>
</dbReference>
<keyword evidence="5" id="KW-1185">Reference proteome</keyword>
<dbReference type="InterPro" id="IPR050738">
    <property type="entry name" value="Sulfatase"/>
</dbReference>
<dbReference type="PANTHER" id="PTHR42693">
    <property type="entry name" value="ARYLSULFATASE FAMILY MEMBER"/>
    <property type="match status" value="1"/>
</dbReference>
<dbReference type="InterPro" id="IPR017850">
    <property type="entry name" value="Alkaline_phosphatase_core_sf"/>
</dbReference>
<name>A0A9X1I7X9_9FLAO</name>
<proteinExistence type="inferred from homology"/>
<evidence type="ECO:0000256" key="2">
    <source>
        <dbReference type="ARBA" id="ARBA00022801"/>
    </source>
</evidence>
<dbReference type="Proteomes" id="UP001139286">
    <property type="component" value="Unassembled WGS sequence"/>
</dbReference>
<organism evidence="4 5">
    <name type="scientific">Neotamlana sargassicola</name>
    <dbReference type="NCBI Taxonomy" id="2883125"/>
    <lineage>
        <taxon>Bacteria</taxon>
        <taxon>Pseudomonadati</taxon>
        <taxon>Bacteroidota</taxon>
        <taxon>Flavobacteriia</taxon>
        <taxon>Flavobacteriales</taxon>
        <taxon>Flavobacteriaceae</taxon>
        <taxon>Neotamlana</taxon>
    </lineage>
</organism>
<dbReference type="AlphaFoldDB" id="A0A9X1I7X9"/>
<evidence type="ECO:0000313" key="5">
    <source>
        <dbReference type="Proteomes" id="UP001139286"/>
    </source>
</evidence>
<dbReference type="InterPro" id="IPR000917">
    <property type="entry name" value="Sulfatase_N"/>
</dbReference>
<keyword evidence="2 4" id="KW-0378">Hydrolase</keyword>